<proteinExistence type="predicted"/>
<sequence>MTAFHVLYCLSLIIKLEKRKKEKELIKDRLIEFGFPLSFFIDFSSPTSIIARDYKLVSIHEIWCSTKTFPMHGAPTSPFWSLLDFDAPLKSIKNSAASTDFIYLFTKI</sequence>
<dbReference type="OrthoDB" id="10337201at2759"/>
<name>A0A2P5C6F6_PARAD</name>
<evidence type="ECO:0000313" key="1">
    <source>
        <dbReference type="EMBL" id="PON56591.1"/>
    </source>
</evidence>
<dbReference type="AlphaFoldDB" id="A0A2P5C6F6"/>
<gene>
    <name evidence="1" type="ORF">PanWU01x14_180040</name>
</gene>
<evidence type="ECO:0000313" key="2">
    <source>
        <dbReference type="Proteomes" id="UP000237105"/>
    </source>
</evidence>
<comment type="caution">
    <text evidence="1">The sequence shown here is derived from an EMBL/GenBank/DDBJ whole genome shotgun (WGS) entry which is preliminary data.</text>
</comment>
<keyword evidence="2" id="KW-1185">Reference proteome</keyword>
<organism evidence="1 2">
    <name type="scientific">Parasponia andersonii</name>
    <name type="common">Sponia andersonii</name>
    <dbReference type="NCBI Taxonomy" id="3476"/>
    <lineage>
        <taxon>Eukaryota</taxon>
        <taxon>Viridiplantae</taxon>
        <taxon>Streptophyta</taxon>
        <taxon>Embryophyta</taxon>
        <taxon>Tracheophyta</taxon>
        <taxon>Spermatophyta</taxon>
        <taxon>Magnoliopsida</taxon>
        <taxon>eudicotyledons</taxon>
        <taxon>Gunneridae</taxon>
        <taxon>Pentapetalae</taxon>
        <taxon>rosids</taxon>
        <taxon>fabids</taxon>
        <taxon>Rosales</taxon>
        <taxon>Cannabaceae</taxon>
        <taxon>Parasponia</taxon>
    </lineage>
</organism>
<reference evidence="2" key="1">
    <citation type="submission" date="2016-06" db="EMBL/GenBank/DDBJ databases">
        <title>Parallel loss of symbiosis genes in relatives of nitrogen-fixing non-legume Parasponia.</title>
        <authorList>
            <person name="Van Velzen R."/>
            <person name="Holmer R."/>
            <person name="Bu F."/>
            <person name="Rutten L."/>
            <person name="Van Zeijl A."/>
            <person name="Liu W."/>
            <person name="Santuari L."/>
            <person name="Cao Q."/>
            <person name="Sharma T."/>
            <person name="Shen D."/>
            <person name="Roswanjaya Y."/>
            <person name="Wardhani T."/>
            <person name="Kalhor M.S."/>
            <person name="Jansen J."/>
            <person name="Van den Hoogen J."/>
            <person name="Gungor B."/>
            <person name="Hartog M."/>
            <person name="Hontelez J."/>
            <person name="Verver J."/>
            <person name="Yang W.-C."/>
            <person name="Schijlen E."/>
            <person name="Repin R."/>
            <person name="Schilthuizen M."/>
            <person name="Schranz E."/>
            <person name="Heidstra R."/>
            <person name="Miyata K."/>
            <person name="Fedorova E."/>
            <person name="Kohlen W."/>
            <person name="Bisseling T."/>
            <person name="Smit S."/>
            <person name="Geurts R."/>
        </authorList>
    </citation>
    <scope>NUCLEOTIDE SEQUENCE [LARGE SCALE GENOMIC DNA]</scope>
    <source>
        <strain evidence="2">cv. WU1-14</strain>
    </source>
</reference>
<dbReference type="EMBL" id="JXTB01000169">
    <property type="protein sequence ID" value="PON56591.1"/>
    <property type="molecule type" value="Genomic_DNA"/>
</dbReference>
<protein>
    <submittedName>
        <fullName evidence="1">Uncharacterized protein</fullName>
    </submittedName>
</protein>
<accession>A0A2P5C6F6</accession>
<dbReference type="Proteomes" id="UP000237105">
    <property type="component" value="Unassembled WGS sequence"/>
</dbReference>